<evidence type="ECO:0000256" key="1">
    <source>
        <dbReference type="SAM" id="SignalP"/>
    </source>
</evidence>
<dbReference type="EMBL" id="MU005611">
    <property type="protein sequence ID" value="KAF2678565.1"/>
    <property type="molecule type" value="Genomic_DNA"/>
</dbReference>
<keyword evidence="1" id="KW-0732">Signal</keyword>
<feature type="chain" id="PRO_5026199360" evidence="1">
    <location>
        <begin position="18"/>
        <end position="131"/>
    </location>
</feature>
<feature type="signal peptide" evidence="1">
    <location>
        <begin position="1"/>
        <end position="17"/>
    </location>
</feature>
<accession>A0A6G1IK89</accession>
<sequence length="131" mass="14291">MKTTFVITLALATLALANPLTPPPPATCEQCKPLPPDNKCHITTSCTYNWGHKGANAPYYCACRAGYRATGYKPGDSSVQWRLPWYAGSNGQPSQEGRVFVKPGVNCDTLCDKWYDGAKGCQEVVLKNNCM</sequence>
<evidence type="ECO:0000313" key="2">
    <source>
        <dbReference type="EMBL" id="KAF2678565.1"/>
    </source>
</evidence>
<proteinExistence type="predicted"/>
<gene>
    <name evidence="2" type="ORF">K458DRAFT_423016</name>
</gene>
<organism evidence="2 3">
    <name type="scientific">Lentithecium fluviatile CBS 122367</name>
    <dbReference type="NCBI Taxonomy" id="1168545"/>
    <lineage>
        <taxon>Eukaryota</taxon>
        <taxon>Fungi</taxon>
        <taxon>Dikarya</taxon>
        <taxon>Ascomycota</taxon>
        <taxon>Pezizomycotina</taxon>
        <taxon>Dothideomycetes</taxon>
        <taxon>Pleosporomycetidae</taxon>
        <taxon>Pleosporales</taxon>
        <taxon>Massarineae</taxon>
        <taxon>Lentitheciaceae</taxon>
        <taxon>Lentithecium</taxon>
    </lineage>
</organism>
<dbReference type="OrthoDB" id="291007at2759"/>
<dbReference type="AlphaFoldDB" id="A0A6G1IK89"/>
<name>A0A6G1IK89_9PLEO</name>
<reference evidence="2" key="1">
    <citation type="journal article" date="2020" name="Stud. Mycol.">
        <title>101 Dothideomycetes genomes: a test case for predicting lifestyles and emergence of pathogens.</title>
        <authorList>
            <person name="Haridas S."/>
            <person name="Albert R."/>
            <person name="Binder M."/>
            <person name="Bloem J."/>
            <person name="Labutti K."/>
            <person name="Salamov A."/>
            <person name="Andreopoulos B."/>
            <person name="Baker S."/>
            <person name="Barry K."/>
            <person name="Bills G."/>
            <person name="Bluhm B."/>
            <person name="Cannon C."/>
            <person name="Castanera R."/>
            <person name="Culley D."/>
            <person name="Daum C."/>
            <person name="Ezra D."/>
            <person name="Gonzalez J."/>
            <person name="Henrissat B."/>
            <person name="Kuo A."/>
            <person name="Liang C."/>
            <person name="Lipzen A."/>
            <person name="Lutzoni F."/>
            <person name="Magnuson J."/>
            <person name="Mondo S."/>
            <person name="Nolan M."/>
            <person name="Ohm R."/>
            <person name="Pangilinan J."/>
            <person name="Park H.-J."/>
            <person name="Ramirez L."/>
            <person name="Alfaro M."/>
            <person name="Sun H."/>
            <person name="Tritt A."/>
            <person name="Yoshinaga Y."/>
            <person name="Zwiers L.-H."/>
            <person name="Turgeon B."/>
            <person name="Goodwin S."/>
            <person name="Spatafora J."/>
            <person name="Crous P."/>
            <person name="Grigoriev I."/>
        </authorList>
    </citation>
    <scope>NUCLEOTIDE SEQUENCE</scope>
    <source>
        <strain evidence="2">CBS 122367</strain>
    </source>
</reference>
<protein>
    <submittedName>
        <fullName evidence="2">Uncharacterized protein</fullName>
    </submittedName>
</protein>
<dbReference type="Proteomes" id="UP000799291">
    <property type="component" value="Unassembled WGS sequence"/>
</dbReference>
<keyword evidence="3" id="KW-1185">Reference proteome</keyword>
<evidence type="ECO:0000313" key="3">
    <source>
        <dbReference type="Proteomes" id="UP000799291"/>
    </source>
</evidence>